<dbReference type="GO" id="GO:0009423">
    <property type="term" value="P:chorismate biosynthetic process"/>
    <property type="evidence" value="ECO:0007669"/>
    <property type="project" value="TreeGrafter"/>
</dbReference>
<accession>A0A1Y6J0E8</accession>
<dbReference type="Proteomes" id="UP001283366">
    <property type="component" value="Unassembled WGS sequence"/>
</dbReference>
<dbReference type="PANTHER" id="PTHR21089:SF1">
    <property type="entry name" value="BIFUNCTIONAL 3-DEHYDROQUINATE DEHYDRATASE_SHIKIMATE DEHYDROGENASE, CHLOROPLASTIC"/>
    <property type="match status" value="1"/>
</dbReference>
<dbReference type="Gene3D" id="3.40.50.720">
    <property type="entry name" value="NAD(P)-binding Rossmann-like Domain"/>
    <property type="match status" value="1"/>
</dbReference>
<evidence type="ECO:0000256" key="2">
    <source>
        <dbReference type="ARBA" id="ARBA00022857"/>
    </source>
</evidence>
<feature type="domain" description="Shikimate dehydrogenase substrate binding N-terminal" evidence="5">
    <location>
        <begin position="5"/>
        <end position="90"/>
    </location>
</feature>
<dbReference type="AlphaFoldDB" id="A0A1Y6J0E8"/>
<keyword evidence="4" id="KW-0057">Aromatic amino acid biosynthesis</keyword>
<dbReference type="GO" id="GO:0004764">
    <property type="term" value="F:shikimate 3-dehydrogenase (NADP+) activity"/>
    <property type="evidence" value="ECO:0007669"/>
    <property type="project" value="InterPro"/>
</dbReference>
<reference evidence="7 8" key="1">
    <citation type="submission" date="2017-05" db="EMBL/GenBank/DDBJ databases">
        <authorList>
            <person name="Song R."/>
            <person name="Chenine A.L."/>
            <person name="Ruprecht R.M."/>
        </authorList>
    </citation>
    <scope>NUCLEOTIDE SEQUENCE [LARGE SCALE GENOMIC DNA]</scope>
    <source>
        <strain evidence="7 8">CECT 7927</strain>
    </source>
</reference>
<keyword evidence="9" id="KW-1185">Reference proteome</keyword>
<proteinExistence type="predicted"/>
<dbReference type="Gene3D" id="3.40.50.10860">
    <property type="entry name" value="Leucine Dehydrogenase, chain A, domain 1"/>
    <property type="match status" value="1"/>
</dbReference>
<dbReference type="InterPro" id="IPR013708">
    <property type="entry name" value="Shikimate_DH-bd_N"/>
</dbReference>
<protein>
    <submittedName>
        <fullName evidence="6">Quinate dehydrogenase</fullName>
    </submittedName>
    <submittedName>
        <fullName evidence="7">Quinate/shikimate dehydrogenase</fullName>
        <ecNumber evidence="7">1.1.1.-</ecNumber>
    </submittedName>
</protein>
<dbReference type="EMBL" id="FXXI01000011">
    <property type="protein sequence ID" value="SMS02550.1"/>
    <property type="molecule type" value="Genomic_DNA"/>
</dbReference>
<evidence type="ECO:0000313" key="9">
    <source>
        <dbReference type="Proteomes" id="UP001283366"/>
    </source>
</evidence>
<keyword evidence="3 7" id="KW-0560">Oxidoreductase</keyword>
<dbReference type="SUPFAM" id="SSF53223">
    <property type="entry name" value="Aminoacid dehydrogenase-like, N-terminal domain"/>
    <property type="match status" value="1"/>
</dbReference>
<gene>
    <name evidence="7" type="primary">aroE_1</name>
    <name evidence="6" type="ORF">SBX37_20440</name>
    <name evidence="7" type="ORF">VIM7927_03883</name>
</gene>
<dbReference type="InterPro" id="IPR022893">
    <property type="entry name" value="Shikimate_DH_fam"/>
</dbReference>
<dbReference type="EC" id="1.1.1.-" evidence="7"/>
<dbReference type="InterPro" id="IPR036291">
    <property type="entry name" value="NAD(P)-bd_dom_sf"/>
</dbReference>
<dbReference type="GO" id="GO:0005829">
    <property type="term" value="C:cytosol"/>
    <property type="evidence" value="ECO:0007669"/>
    <property type="project" value="TreeGrafter"/>
</dbReference>
<evidence type="ECO:0000313" key="8">
    <source>
        <dbReference type="Proteomes" id="UP000196125"/>
    </source>
</evidence>
<evidence type="ECO:0000313" key="7">
    <source>
        <dbReference type="EMBL" id="SMS02550.1"/>
    </source>
</evidence>
<evidence type="ECO:0000313" key="6">
    <source>
        <dbReference type="EMBL" id="MDW6005239.1"/>
    </source>
</evidence>
<dbReference type="RefSeq" id="WP_087482564.1">
    <property type="nucleotide sequence ID" value="NZ_AP024884.1"/>
</dbReference>
<dbReference type="PANTHER" id="PTHR21089">
    <property type="entry name" value="SHIKIMATE DEHYDROGENASE"/>
    <property type="match status" value="1"/>
</dbReference>
<evidence type="ECO:0000259" key="5">
    <source>
        <dbReference type="Pfam" id="PF08501"/>
    </source>
</evidence>
<dbReference type="OrthoDB" id="9792692at2"/>
<reference evidence="6 9" key="2">
    <citation type="submission" date="2023-11" db="EMBL/GenBank/DDBJ databases">
        <title>Plant-associative lifestyle of Vibrio porteresiae and its evolutionary dynamics.</title>
        <authorList>
            <person name="Rameshkumar N."/>
            <person name="Kirti K."/>
        </authorList>
    </citation>
    <scope>NUCLEOTIDE SEQUENCE [LARGE SCALE GENOMIC DNA]</scope>
    <source>
        <strain evidence="6 9">MSSRF38</strain>
    </source>
</reference>
<dbReference type="CDD" id="cd01065">
    <property type="entry name" value="NAD_bind_Shikimate_DH"/>
    <property type="match status" value="1"/>
</dbReference>
<evidence type="ECO:0000256" key="3">
    <source>
        <dbReference type="ARBA" id="ARBA00023002"/>
    </source>
</evidence>
<dbReference type="Proteomes" id="UP000196125">
    <property type="component" value="Unassembled WGS sequence"/>
</dbReference>
<dbReference type="GO" id="GO:0050661">
    <property type="term" value="F:NADP binding"/>
    <property type="evidence" value="ECO:0007669"/>
    <property type="project" value="TreeGrafter"/>
</dbReference>
<organism evidence="7 8">
    <name type="scientific">Vibrio mangrovi</name>
    <dbReference type="NCBI Taxonomy" id="474394"/>
    <lineage>
        <taxon>Bacteria</taxon>
        <taxon>Pseudomonadati</taxon>
        <taxon>Pseudomonadota</taxon>
        <taxon>Gammaproteobacteria</taxon>
        <taxon>Vibrionales</taxon>
        <taxon>Vibrionaceae</taxon>
        <taxon>Vibrio</taxon>
    </lineage>
</organism>
<evidence type="ECO:0000256" key="1">
    <source>
        <dbReference type="ARBA" id="ARBA00004871"/>
    </source>
</evidence>
<comment type="pathway">
    <text evidence="1">Metabolic intermediate biosynthesis; chorismate biosynthesis; chorismate from D-erythrose 4-phosphate and phosphoenolpyruvate: step 4/7.</text>
</comment>
<dbReference type="SUPFAM" id="SSF51735">
    <property type="entry name" value="NAD(P)-binding Rossmann-fold domains"/>
    <property type="match status" value="1"/>
</dbReference>
<dbReference type="GO" id="GO:0019632">
    <property type="term" value="P:shikimate metabolic process"/>
    <property type="evidence" value="ECO:0007669"/>
    <property type="project" value="TreeGrafter"/>
</dbReference>
<keyword evidence="2" id="KW-0521">NADP</keyword>
<evidence type="ECO:0000256" key="4">
    <source>
        <dbReference type="ARBA" id="ARBA00023141"/>
    </source>
</evidence>
<keyword evidence="4" id="KW-0028">Amino-acid biosynthesis</keyword>
<sequence>MKLGLVGQRIQKSQSKKLHEYLGEYYNLGATYDYFDIELDGHQALEDKLAELKEQGYRGVNVTFPYKVWAWDLIEQREHTDPTLGALNTVVLNEDQIKGTNTDCTGFARALQTGLEGKSAGKVLLKGTGGVGRAIAFGLARCDAEHIYLYDESADSQTTLLHALTGAGISASIVEKQDIDACARQCDGLVNATPIGHYTMPGSLFPAELLGSQSWAFDAVYTPVMTQFLTDAQAAGLTLITGFELFLYQGIDAFEFFTGVKVDPEVVRSYFAETGK</sequence>
<dbReference type="EMBL" id="JAWRCO010000002">
    <property type="protein sequence ID" value="MDW6005239.1"/>
    <property type="molecule type" value="Genomic_DNA"/>
</dbReference>
<dbReference type="InterPro" id="IPR046346">
    <property type="entry name" value="Aminoacid_DH-like_N_sf"/>
</dbReference>
<name>A0A1Y6J0E8_9VIBR</name>
<dbReference type="GO" id="GO:0009073">
    <property type="term" value="P:aromatic amino acid family biosynthetic process"/>
    <property type="evidence" value="ECO:0007669"/>
    <property type="project" value="UniProtKB-KW"/>
</dbReference>
<dbReference type="Pfam" id="PF08501">
    <property type="entry name" value="Shikimate_dh_N"/>
    <property type="match status" value="1"/>
</dbReference>